<keyword evidence="1" id="KW-0963">Cytoplasm</keyword>
<evidence type="ECO:0000256" key="2">
    <source>
        <dbReference type="ARBA" id="ARBA00022618"/>
    </source>
</evidence>
<name>A0ABY6HSV8_9ARCH</name>
<feature type="compositionally biased region" description="Acidic residues" evidence="5">
    <location>
        <begin position="37"/>
        <end position="60"/>
    </location>
</feature>
<dbReference type="InterPro" id="IPR036388">
    <property type="entry name" value="WH-like_DNA-bd_sf"/>
</dbReference>
<dbReference type="Gene3D" id="1.10.10.10">
    <property type="entry name" value="Winged helix-like DNA-binding domain superfamily/Winged helix DNA-binding domain"/>
    <property type="match status" value="2"/>
</dbReference>
<keyword evidence="7" id="KW-1185">Reference proteome</keyword>
<feature type="compositionally biased region" description="Acidic residues" evidence="5">
    <location>
        <begin position="69"/>
        <end position="103"/>
    </location>
</feature>
<keyword evidence="2" id="KW-0132">Cell division</keyword>
<reference evidence="6" key="1">
    <citation type="submission" date="2022-09" db="EMBL/GenBank/DDBJ databases">
        <title>Actin cytoskeleton and complex cell architecture in an #Asgard archaeon.</title>
        <authorList>
            <person name="Ponce Toledo R.I."/>
            <person name="Schleper C."/>
            <person name="Rodrigues Oliveira T."/>
            <person name="Wollweber F."/>
            <person name="Xu J."/>
            <person name="Rittmann S."/>
            <person name="Klingl A."/>
            <person name="Pilhofer M."/>
        </authorList>
    </citation>
    <scope>NUCLEOTIDE SEQUENCE</scope>
    <source>
        <strain evidence="6">B-35</strain>
    </source>
</reference>
<gene>
    <name evidence="6" type="ORF">NEF87_002886</name>
</gene>
<proteinExistence type="predicted"/>
<evidence type="ECO:0000256" key="5">
    <source>
        <dbReference type="SAM" id="MobiDB-lite"/>
    </source>
</evidence>
<evidence type="ECO:0000313" key="7">
    <source>
        <dbReference type="Proteomes" id="UP001208689"/>
    </source>
</evidence>
<evidence type="ECO:0000313" key="6">
    <source>
        <dbReference type="EMBL" id="UYP46601.1"/>
    </source>
</evidence>
<organism evidence="6 7">
    <name type="scientific">Candidatus Lokiarchaeum ossiferum</name>
    <dbReference type="NCBI Taxonomy" id="2951803"/>
    <lineage>
        <taxon>Archaea</taxon>
        <taxon>Promethearchaeati</taxon>
        <taxon>Promethearchaeota</taxon>
        <taxon>Promethearchaeia</taxon>
        <taxon>Promethearchaeales</taxon>
        <taxon>Promethearchaeaceae</taxon>
        <taxon>Candidatus Lokiarchaeum</taxon>
    </lineage>
</organism>
<dbReference type="Proteomes" id="UP001208689">
    <property type="component" value="Chromosome"/>
</dbReference>
<sequence>MSEKEEKNEENDDIEAEIMADLEDLDNELDDAIHEEDTNELSDSDDEPSEPSDQEEEIEEDGIKSNDQEINEPESDIPAEEGESEDLIEDLDEVGESEEESEQESPISSDELKSDAEDEQSKKKNIVEGALFVAGRPISVEELNIKTEIKKRELEEILNELAMDYLMRSTALEIVQIQDKYSLQIKPEYTPNVKKFASGGLIPDKHLKTLTIIALKQPILKSTLVKIRGSGAYDHVKFLLDRGFIETYKKGRSHEIITTDQFADTFGLSRDIQTLKKQMVTQLGINDSKKDN</sequence>
<feature type="compositionally biased region" description="Basic and acidic residues" evidence="5">
    <location>
        <begin position="110"/>
        <end position="121"/>
    </location>
</feature>
<keyword evidence="3" id="KW-0159">Chromosome partition</keyword>
<dbReference type="Pfam" id="PF04079">
    <property type="entry name" value="SMC_ScpB"/>
    <property type="match status" value="1"/>
</dbReference>
<accession>A0ABY6HSV8</accession>
<dbReference type="SUPFAM" id="SSF46785">
    <property type="entry name" value="Winged helix' DNA-binding domain"/>
    <property type="match status" value="2"/>
</dbReference>
<evidence type="ECO:0000256" key="3">
    <source>
        <dbReference type="ARBA" id="ARBA00022829"/>
    </source>
</evidence>
<dbReference type="EMBL" id="CP104013">
    <property type="protein sequence ID" value="UYP46601.1"/>
    <property type="molecule type" value="Genomic_DNA"/>
</dbReference>
<dbReference type="PANTHER" id="PTHR34298">
    <property type="entry name" value="SEGREGATION AND CONDENSATION PROTEIN B"/>
    <property type="match status" value="1"/>
</dbReference>
<evidence type="ECO:0000256" key="4">
    <source>
        <dbReference type="ARBA" id="ARBA00023306"/>
    </source>
</evidence>
<evidence type="ECO:0000256" key="1">
    <source>
        <dbReference type="ARBA" id="ARBA00022490"/>
    </source>
</evidence>
<dbReference type="PANTHER" id="PTHR34298:SF2">
    <property type="entry name" value="SEGREGATION AND CONDENSATION PROTEIN B"/>
    <property type="match status" value="1"/>
</dbReference>
<dbReference type="NCBIfam" id="TIGR00281">
    <property type="entry name" value="SMC-Scp complex subunit ScpB"/>
    <property type="match status" value="1"/>
</dbReference>
<keyword evidence="4" id="KW-0131">Cell cycle</keyword>
<feature type="compositionally biased region" description="Acidic residues" evidence="5">
    <location>
        <begin position="8"/>
        <end position="30"/>
    </location>
</feature>
<feature type="region of interest" description="Disordered" evidence="5">
    <location>
        <begin position="1"/>
        <end position="121"/>
    </location>
</feature>
<dbReference type="InterPro" id="IPR036390">
    <property type="entry name" value="WH_DNA-bd_sf"/>
</dbReference>
<protein>
    <submittedName>
        <fullName evidence="6">Segregation and condensation protein B</fullName>
    </submittedName>
</protein>
<dbReference type="InterPro" id="IPR005234">
    <property type="entry name" value="ScpB_csome_segregation"/>
</dbReference>